<evidence type="ECO:0000313" key="2">
    <source>
        <dbReference type="EMBL" id="MBW74846.1"/>
    </source>
</evidence>
<name>A0A2M4DBC6_ANODA</name>
<accession>A0A2M4DBC6</accession>
<reference evidence="2" key="1">
    <citation type="submission" date="2018-01" db="EMBL/GenBank/DDBJ databases">
        <title>An insight into the sialome of Amazonian anophelines.</title>
        <authorList>
            <person name="Ribeiro J.M."/>
            <person name="Scarpassa V."/>
            <person name="Calvo E."/>
        </authorList>
    </citation>
    <scope>NUCLEOTIDE SEQUENCE</scope>
</reference>
<feature type="region of interest" description="Disordered" evidence="1">
    <location>
        <begin position="45"/>
        <end position="71"/>
    </location>
</feature>
<organism evidence="2">
    <name type="scientific">Anopheles darlingi</name>
    <name type="common">Mosquito</name>
    <dbReference type="NCBI Taxonomy" id="43151"/>
    <lineage>
        <taxon>Eukaryota</taxon>
        <taxon>Metazoa</taxon>
        <taxon>Ecdysozoa</taxon>
        <taxon>Arthropoda</taxon>
        <taxon>Hexapoda</taxon>
        <taxon>Insecta</taxon>
        <taxon>Pterygota</taxon>
        <taxon>Neoptera</taxon>
        <taxon>Endopterygota</taxon>
        <taxon>Diptera</taxon>
        <taxon>Nematocera</taxon>
        <taxon>Culicoidea</taxon>
        <taxon>Culicidae</taxon>
        <taxon>Anophelinae</taxon>
        <taxon>Anopheles</taxon>
    </lineage>
</organism>
<feature type="compositionally biased region" description="Low complexity" evidence="1">
    <location>
        <begin position="61"/>
        <end position="71"/>
    </location>
</feature>
<sequence length="103" mass="11499">MIELVNALLLLLLPLLLLLCCCVANGWAFLRNLFLVSRPRRLPIRPGVGSKMKEKNGKRWSSSSSSSSSPSGFFFLRPCGPLALCCCCCWPLVRSCFCCELLW</sequence>
<proteinExistence type="predicted"/>
<dbReference type="AlphaFoldDB" id="A0A2M4DBC6"/>
<dbReference type="EMBL" id="GGFL01010668">
    <property type="protein sequence ID" value="MBW74846.1"/>
    <property type="molecule type" value="Transcribed_RNA"/>
</dbReference>
<protein>
    <submittedName>
        <fullName evidence="2">Putative secreted protein</fullName>
    </submittedName>
</protein>
<evidence type="ECO:0000256" key="1">
    <source>
        <dbReference type="SAM" id="MobiDB-lite"/>
    </source>
</evidence>